<dbReference type="PATRIC" id="fig|1141662.3.peg.2582"/>
<dbReference type="Gene3D" id="3.55.50.30">
    <property type="match status" value="1"/>
</dbReference>
<feature type="domain" description="FecR protein" evidence="2">
    <location>
        <begin position="115"/>
        <end position="208"/>
    </location>
</feature>
<gene>
    <name evidence="4" type="ORF">OOA_12715</name>
</gene>
<dbReference type="Pfam" id="PF16220">
    <property type="entry name" value="DUF4880"/>
    <property type="match status" value="1"/>
</dbReference>
<reference evidence="4 5" key="1">
    <citation type="journal article" date="2012" name="BMC Genomics">
        <title>Comparative genomics of bacteria in the genus Providencia isolated from wild Drosophila melanogaster.</title>
        <authorList>
            <person name="Galac M.R."/>
            <person name="Lazzaro B.P."/>
        </authorList>
    </citation>
    <scope>NUCLEOTIDE SEQUENCE [LARGE SCALE GENOMIC DNA]</scope>
    <source>
        <strain evidence="4 5">DSM 19968</strain>
    </source>
</reference>
<evidence type="ECO:0000313" key="4">
    <source>
        <dbReference type="EMBL" id="EKT60278.1"/>
    </source>
</evidence>
<dbReference type="PIRSF" id="PIRSF018266">
    <property type="entry name" value="FecR"/>
    <property type="match status" value="1"/>
</dbReference>
<dbReference type="InterPro" id="IPR012373">
    <property type="entry name" value="Ferrdict_sens_TM"/>
</dbReference>
<dbReference type="AlphaFoldDB" id="K8WI76"/>
<evidence type="ECO:0000256" key="1">
    <source>
        <dbReference type="SAM" id="Phobius"/>
    </source>
</evidence>
<name>K8WI76_9GAMM</name>
<organism evidence="4 5">
    <name type="scientific">Providencia burhodogranariea DSM 19968</name>
    <dbReference type="NCBI Taxonomy" id="1141662"/>
    <lineage>
        <taxon>Bacteria</taxon>
        <taxon>Pseudomonadati</taxon>
        <taxon>Pseudomonadota</taxon>
        <taxon>Gammaproteobacteria</taxon>
        <taxon>Enterobacterales</taxon>
        <taxon>Morganellaceae</taxon>
        <taxon>Providencia</taxon>
    </lineage>
</organism>
<dbReference type="InterPro" id="IPR032623">
    <property type="entry name" value="FecR_N"/>
</dbReference>
<comment type="caution">
    <text evidence="4">The sequence shown here is derived from an EMBL/GenBank/DDBJ whole genome shotgun (WGS) entry which is preliminary data.</text>
</comment>
<dbReference type="EMBL" id="AKKL01000034">
    <property type="protein sequence ID" value="EKT60278.1"/>
    <property type="molecule type" value="Genomic_DNA"/>
</dbReference>
<dbReference type="eggNOG" id="COG3712">
    <property type="taxonomic scope" value="Bacteria"/>
</dbReference>
<keyword evidence="5" id="KW-1185">Reference proteome</keyword>
<keyword evidence="1" id="KW-1133">Transmembrane helix</keyword>
<sequence>MMKDLYDSPSEIENTAALWVIKTTSRELTEQENQDFQVWIASSEQHRTTYFRARQLWALTASSPIKPITVVENVVDQPQKTRRRYVWQAFAATVIFCMLSVSAWHYSSQITPDYQAKIGEILRVTLPDGTLVDLDSGSQLSLAFDDNYRQINLLSGRAYFTVTPMTLGETRPFRVAAKDGIIQALGTEFSVDDKGDQVDVSVYQHSVEISLPSGEKVIVNAGHAAQYQQQIWPVSSFESDNSIAWRQGQIIFHQRTLGDVVNEINRYRDKPVVLLAKQGEKVSGVFQVKSIESALSNLSKSRELSLYEMPFFTLMY</sequence>
<dbReference type="PANTHER" id="PTHR30273:SF2">
    <property type="entry name" value="PROTEIN FECR"/>
    <property type="match status" value="1"/>
</dbReference>
<accession>K8WI76</accession>
<protein>
    <submittedName>
        <fullName evidence="4">Anti-FecI sigma factor FecR</fullName>
    </submittedName>
</protein>
<dbReference type="Proteomes" id="UP000009336">
    <property type="component" value="Unassembled WGS sequence"/>
</dbReference>
<dbReference type="InterPro" id="IPR006860">
    <property type="entry name" value="FecR"/>
</dbReference>
<dbReference type="PANTHER" id="PTHR30273">
    <property type="entry name" value="PERIPLASMIC SIGNAL SENSOR AND SIGMA FACTOR ACTIVATOR FECR-RELATED"/>
    <property type="match status" value="1"/>
</dbReference>
<evidence type="ECO:0000259" key="2">
    <source>
        <dbReference type="Pfam" id="PF04773"/>
    </source>
</evidence>
<dbReference type="STRING" id="1141662.OOA_12715"/>
<dbReference type="GO" id="GO:0016989">
    <property type="term" value="F:sigma factor antagonist activity"/>
    <property type="evidence" value="ECO:0007669"/>
    <property type="project" value="TreeGrafter"/>
</dbReference>
<proteinExistence type="predicted"/>
<dbReference type="RefSeq" id="WP_008912537.1">
    <property type="nucleotide sequence ID" value="NZ_KB233223.1"/>
</dbReference>
<evidence type="ECO:0000259" key="3">
    <source>
        <dbReference type="Pfam" id="PF16220"/>
    </source>
</evidence>
<feature type="domain" description="FecR N-terminal" evidence="3">
    <location>
        <begin position="16"/>
        <end position="56"/>
    </location>
</feature>
<keyword evidence="1" id="KW-0472">Membrane</keyword>
<dbReference type="HOGENOM" id="CLU_050192_0_1_6"/>
<dbReference type="OrthoDB" id="8641865at2"/>
<dbReference type="Gene3D" id="2.60.120.1440">
    <property type="match status" value="1"/>
</dbReference>
<evidence type="ECO:0000313" key="5">
    <source>
        <dbReference type="Proteomes" id="UP000009336"/>
    </source>
</evidence>
<feature type="transmembrane region" description="Helical" evidence="1">
    <location>
        <begin position="85"/>
        <end position="106"/>
    </location>
</feature>
<keyword evidence="1" id="KW-0812">Transmembrane</keyword>
<dbReference type="Pfam" id="PF04773">
    <property type="entry name" value="FecR"/>
    <property type="match status" value="1"/>
</dbReference>